<keyword evidence="2" id="KW-0812">Transmembrane</keyword>
<feature type="compositionally biased region" description="Polar residues" evidence="1">
    <location>
        <begin position="86"/>
        <end position="96"/>
    </location>
</feature>
<sequence length="96" mass="10828">MVSFHAIKNFVYHTLCLTSCSCAHMYLCFCLACVIVLFVVLFVLIFSFVPSHLINKAKLKVKEKRANHHANPEASDRVGQAGHYGSPSSYLTPWRL</sequence>
<keyword evidence="2" id="KW-0472">Membrane</keyword>
<reference evidence="3" key="2">
    <citation type="journal article" date="2015" name="Fish Shellfish Immunol.">
        <title>Early steps in the European eel (Anguilla anguilla)-Vibrio vulnificus interaction in the gills: Role of the RtxA13 toxin.</title>
        <authorList>
            <person name="Callol A."/>
            <person name="Pajuelo D."/>
            <person name="Ebbesson L."/>
            <person name="Teles M."/>
            <person name="MacKenzie S."/>
            <person name="Amaro C."/>
        </authorList>
    </citation>
    <scope>NUCLEOTIDE SEQUENCE</scope>
</reference>
<evidence type="ECO:0000313" key="3">
    <source>
        <dbReference type="EMBL" id="JAH32999.1"/>
    </source>
</evidence>
<feature type="region of interest" description="Disordered" evidence="1">
    <location>
        <begin position="65"/>
        <end position="96"/>
    </location>
</feature>
<reference evidence="3" key="1">
    <citation type="submission" date="2014-11" db="EMBL/GenBank/DDBJ databases">
        <authorList>
            <person name="Amaro Gonzalez C."/>
        </authorList>
    </citation>
    <scope>NUCLEOTIDE SEQUENCE</scope>
</reference>
<evidence type="ECO:0000256" key="2">
    <source>
        <dbReference type="SAM" id="Phobius"/>
    </source>
</evidence>
<dbReference type="EMBL" id="GBXM01075578">
    <property type="protein sequence ID" value="JAH32999.1"/>
    <property type="molecule type" value="Transcribed_RNA"/>
</dbReference>
<keyword evidence="2" id="KW-1133">Transmembrane helix</keyword>
<name>A0A0E9RV59_ANGAN</name>
<feature type="transmembrane region" description="Helical" evidence="2">
    <location>
        <begin position="23"/>
        <end position="49"/>
    </location>
</feature>
<evidence type="ECO:0000256" key="1">
    <source>
        <dbReference type="SAM" id="MobiDB-lite"/>
    </source>
</evidence>
<dbReference type="AlphaFoldDB" id="A0A0E9RV59"/>
<protein>
    <submittedName>
        <fullName evidence="3">Uncharacterized protein</fullName>
    </submittedName>
</protein>
<organism evidence="3">
    <name type="scientific">Anguilla anguilla</name>
    <name type="common">European freshwater eel</name>
    <name type="synonym">Muraena anguilla</name>
    <dbReference type="NCBI Taxonomy" id="7936"/>
    <lineage>
        <taxon>Eukaryota</taxon>
        <taxon>Metazoa</taxon>
        <taxon>Chordata</taxon>
        <taxon>Craniata</taxon>
        <taxon>Vertebrata</taxon>
        <taxon>Euteleostomi</taxon>
        <taxon>Actinopterygii</taxon>
        <taxon>Neopterygii</taxon>
        <taxon>Teleostei</taxon>
        <taxon>Anguilliformes</taxon>
        <taxon>Anguillidae</taxon>
        <taxon>Anguilla</taxon>
    </lineage>
</organism>
<proteinExistence type="predicted"/>
<accession>A0A0E9RV59</accession>